<keyword evidence="2" id="KW-1185">Reference proteome</keyword>
<accession>A0ACB1B506</accession>
<dbReference type="Proteomes" id="UP001497535">
    <property type="component" value="Unassembled WGS sequence"/>
</dbReference>
<organism evidence="1 2">
    <name type="scientific">Meloidogyne enterolobii</name>
    <name type="common">Root-knot nematode worm</name>
    <name type="synonym">Meloidogyne mayaguensis</name>
    <dbReference type="NCBI Taxonomy" id="390850"/>
    <lineage>
        <taxon>Eukaryota</taxon>
        <taxon>Metazoa</taxon>
        <taxon>Ecdysozoa</taxon>
        <taxon>Nematoda</taxon>
        <taxon>Chromadorea</taxon>
        <taxon>Rhabditida</taxon>
        <taxon>Tylenchina</taxon>
        <taxon>Tylenchomorpha</taxon>
        <taxon>Tylenchoidea</taxon>
        <taxon>Meloidogynidae</taxon>
        <taxon>Meloidogyninae</taxon>
        <taxon>Meloidogyne</taxon>
    </lineage>
</organism>
<dbReference type="EMBL" id="CAVMJV010000186">
    <property type="protein sequence ID" value="CAK5122167.1"/>
    <property type="molecule type" value="Genomic_DNA"/>
</dbReference>
<evidence type="ECO:0000313" key="1">
    <source>
        <dbReference type="EMBL" id="CAK5122167.1"/>
    </source>
</evidence>
<sequence length="167" mass="18641">MKILTFIFLFSFVTPIIGSGGGSSSKRGRFNPYQSSGTEPEPSNIVGSSSSDPVTHAEGTTSSSVHAPVELHHMGNLFSNIPFTGYHQFDQRFPQLLNPSTDQFATTTSPVPHQMQSLERQNMPVHHMKKIENEVSKPMHSKAFKFSKKIFLIINFLYPAFQLTLLN</sequence>
<proteinExistence type="predicted"/>
<gene>
    <name evidence="1" type="ORF">MENTE1834_LOCUS47194</name>
</gene>
<evidence type="ECO:0000313" key="2">
    <source>
        <dbReference type="Proteomes" id="UP001497535"/>
    </source>
</evidence>
<protein>
    <submittedName>
        <fullName evidence="1">Uncharacterized protein</fullName>
    </submittedName>
</protein>
<comment type="caution">
    <text evidence="1">The sequence shown here is derived from an EMBL/GenBank/DDBJ whole genome shotgun (WGS) entry which is preliminary data.</text>
</comment>
<reference evidence="1" key="1">
    <citation type="submission" date="2023-11" db="EMBL/GenBank/DDBJ databases">
        <authorList>
            <person name="Poullet M."/>
        </authorList>
    </citation>
    <scope>NUCLEOTIDE SEQUENCE</scope>
    <source>
        <strain evidence="1">E1834</strain>
    </source>
</reference>
<name>A0ACB1B506_MELEN</name>